<evidence type="ECO:0000256" key="5">
    <source>
        <dbReference type="SAM" id="MobiDB-lite"/>
    </source>
</evidence>
<dbReference type="OrthoDB" id="5384040at2759"/>
<feature type="compositionally biased region" description="Basic and acidic residues" evidence="5">
    <location>
        <begin position="241"/>
        <end position="274"/>
    </location>
</feature>
<accession>A1C899</accession>
<organism evidence="7 8">
    <name type="scientific">Aspergillus clavatus (strain ATCC 1007 / CBS 513.65 / DSM 816 / NCTC 3887 / NRRL 1 / QM 1276 / 107)</name>
    <dbReference type="NCBI Taxonomy" id="344612"/>
    <lineage>
        <taxon>Eukaryota</taxon>
        <taxon>Fungi</taxon>
        <taxon>Dikarya</taxon>
        <taxon>Ascomycota</taxon>
        <taxon>Pezizomycotina</taxon>
        <taxon>Eurotiomycetes</taxon>
        <taxon>Eurotiomycetidae</taxon>
        <taxon>Eurotiales</taxon>
        <taxon>Aspergillaceae</taxon>
        <taxon>Aspergillus</taxon>
        <taxon>Aspergillus subgen. Fumigati</taxon>
    </lineage>
</organism>
<keyword evidence="4 6" id="KW-0472">Membrane</keyword>
<keyword evidence="8" id="KW-1185">Reference proteome</keyword>
<dbReference type="VEuPathDB" id="FungiDB:ACLA_076610"/>
<feature type="transmembrane region" description="Helical" evidence="6">
    <location>
        <begin position="156"/>
        <end position="174"/>
    </location>
</feature>
<feature type="transmembrane region" description="Helical" evidence="6">
    <location>
        <begin position="69"/>
        <end position="93"/>
    </location>
</feature>
<evidence type="ECO:0000313" key="7">
    <source>
        <dbReference type="EMBL" id="EAW14620.1"/>
    </source>
</evidence>
<dbReference type="STRING" id="344612.A1C899"/>
<gene>
    <name evidence="7" type="ORF">ACLA_076610</name>
</gene>
<dbReference type="HOGENOM" id="CLU_033465_3_0_1"/>
<dbReference type="KEGG" id="act:ACLA_076610"/>
<dbReference type="eggNOG" id="ENOG502RZA5">
    <property type="taxonomic scope" value="Eukaryota"/>
</dbReference>
<evidence type="ECO:0000256" key="1">
    <source>
        <dbReference type="ARBA" id="ARBA00004141"/>
    </source>
</evidence>
<dbReference type="PANTHER" id="PTHR31465:SF15">
    <property type="entry name" value="LIPID TRANSPORTER ATNI-RELATED"/>
    <property type="match status" value="1"/>
</dbReference>
<feature type="region of interest" description="Disordered" evidence="5">
    <location>
        <begin position="230"/>
        <end position="282"/>
    </location>
</feature>
<dbReference type="AlphaFoldDB" id="A1C899"/>
<evidence type="ECO:0000256" key="6">
    <source>
        <dbReference type="SAM" id="Phobius"/>
    </source>
</evidence>
<feature type="transmembrane region" description="Helical" evidence="6">
    <location>
        <begin position="105"/>
        <end position="129"/>
    </location>
</feature>
<keyword evidence="3 6" id="KW-1133">Transmembrane helix</keyword>
<keyword evidence="2 6" id="KW-0812">Transmembrane</keyword>
<evidence type="ECO:0000313" key="8">
    <source>
        <dbReference type="Proteomes" id="UP000006701"/>
    </source>
</evidence>
<dbReference type="RefSeq" id="XP_001276046.1">
    <property type="nucleotide sequence ID" value="XM_001276045.1"/>
</dbReference>
<evidence type="ECO:0000256" key="4">
    <source>
        <dbReference type="ARBA" id="ARBA00023136"/>
    </source>
</evidence>
<proteinExistence type="predicted"/>
<evidence type="ECO:0000256" key="3">
    <source>
        <dbReference type="ARBA" id="ARBA00022989"/>
    </source>
</evidence>
<dbReference type="PANTHER" id="PTHR31465">
    <property type="entry name" value="PROTEIN RTA1-RELATED"/>
    <property type="match status" value="1"/>
</dbReference>
<dbReference type="OMA" id="NIMHPGF"/>
<dbReference type="Pfam" id="PF04479">
    <property type="entry name" value="RTA1"/>
    <property type="match status" value="1"/>
</dbReference>
<dbReference type="GO" id="GO:0016020">
    <property type="term" value="C:membrane"/>
    <property type="evidence" value="ECO:0007669"/>
    <property type="project" value="UniProtKB-SubCell"/>
</dbReference>
<dbReference type="InterPro" id="IPR007568">
    <property type="entry name" value="RTA1"/>
</dbReference>
<feature type="transmembrane region" description="Helical" evidence="6">
    <location>
        <begin position="30"/>
        <end position="48"/>
    </location>
</feature>
<comment type="subcellular location">
    <subcellularLocation>
        <location evidence="1">Membrane</location>
        <topology evidence="1">Multi-pass membrane protein</topology>
    </subcellularLocation>
</comment>
<dbReference type="GeneID" id="4708195"/>
<sequence>MGASWELLAFVFRVLQTRYQNEDAYASAHTILYLLAPLWINAFVYMTLGRLIHFLIPDKRLGGISAKRYGLVFVWLDVLAFLVQLGGAAISSLSDTDPSIIMLGIHIYMGGIGLQELFVVIFGGLTIHLHRRMIKMEKVGELDMEKATRGSVAWRWLFRAIYAVLGLITVRIIFRLAQFARGADANNPVLTHEAYEYVLDAVPMFLALALLNIVHPGRVLRGPDSEFPRISRQEKKRLKQEKKTAKKAERAQKKDPKGGMHGDFDALPSREESYSLRSSIGR</sequence>
<reference evidence="7 8" key="1">
    <citation type="journal article" date="2008" name="PLoS Genet.">
        <title>Genomic islands in the pathogenic filamentous fungus Aspergillus fumigatus.</title>
        <authorList>
            <person name="Fedorova N.D."/>
            <person name="Khaldi N."/>
            <person name="Joardar V.S."/>
            <person name="Maiti R."/>
            <person name="Amedeo P."/>
            <person name="Anderson M.J."/>
            <person name="Crabtree J."/>
            <person name="Silva J.C."/>
            <person name="Badger J.H."/>
            <person name="Albarraq A."/>
            <person name="Angiuoli S."/>
            <person name="Bussey H."/>
            <person name="Bowyer P."/>
            <person name="Cotty P.J."/>
            <person name="Dyer P.S."/>
            <person name="Egan A."/>
            <person name="Galens K."/>
            <person name="Fraser-Liggett C.M."/>
            <person name="Haas B.J."/>
            <person name="Inman J.M."/>
            <person name="Kent R."/>
            <person name="Lemieux S."/>
            <person name="Malavazi I."/>
            <person name="Orvis J."/>
            <person name="Roemer T."/>
            <person name="Ronning C.M."/>
            <person name="Sundaram J.P."/>
            <person name="Sutton G."/>
            <person name="Turner G."/>
            <person name="Venter J.C."/>
            <person name="White O.R."/>
            <person name="Whitty B.R."/>
            <person name="Youngman P."/>
            <person name="Wolfe K.H."/>
            <person name="Goldman G.H."/>
            <person name="Wortman J.R."/>
            <person name="Jiang B."/>
            <person name="Denning D.W."/>
            <person name="Nierman W.C."/>
        </authorList>
    </citation>
    <scope>NUCLEOTIDE SEQUENCE [LARGE SCALE GENOMIC DNA]</scope>
    <source>
        <strain evidence="8">ATCC 1007 / CBS 513.65 / DSM 816 / NCTC 3887 / NRRL 1</strain>
    </source>
</reference>
<dbReference type="EMBL" id="DS027045">
    <property type="protein sequence ID" value="EAW14620.1"/>
    <property type="molecule type" value="Genomic_DNA"/>
</dbReference>
<dbReference type="Proteomes" id="UP000006701">
    <property type="component" value="Unassembled WGS sequence"/>
</dbReference>
<name>A1C899_ASPCL</name>
<evidence type="ECO:0000256" key="2">
    <source>
        <dbReference type="ARBA" id="ARBA00022692"/>
    </source>
</evidence>
<protein>
    <submittedName>
        <fullName evidence="7">RTA1 domain protein, putative</fullName>
    </submittedName>
</protein>